<reference evidence="1" key="1">
    <citation type="submission" date="2019-04" db="EMBL/GenBank/DDBJ databases">
        <title>Sequencing of skin fungus with MAO and IRED activity.</title>
        <authorList>
            <person name="Marsaioli A.J."/>
            <person name="Bonatto J.M.C."/>
            <person name="Reis Junior O."/>
        </authorList>
    </citation>
    <scope>NUCLEOTIDE SEQUENCE</scope>
    <source>
        <strain evidence="1">30M1</strain>
    </source>
</reference>
<dbReference type="Proteomes" id="UP000801428">
    <property type="component" value="Unassembled WGS sequence"/>
</dbReference>
<dbReference type="AlphaFoldDB" id="A0A9P4T726"/>
<evidence type="ECO:0000313" key="1">
    <source>
        <dbReference type="EMBL" id="KAF2995878.1"/>
    </source>
</evidence>
<keyword evidence="2" id="KW-1185">Reference proteome</keyword>
<sequence>MPSKGKALREFIDNLKDEKINPQQGIQSGKIDGDGNVHINNKHLTSGDPQKYMLKLVVNNKPEMTSFKEHSGQQVASLEVDRQSTLTAADIKKKLKEGAEANGW</sequence>
<name>A0A9P4T726_CURKU</name>
<protein>
    <submittedName>
        <fullName evidence="1">Uncharacterized protein</fullName>
    </submittedName>
</protein>
<dbReference type="OrthoDB" id="3521506at2759"/>
<organism evidence="1 2">
    <name type="scientific">Curvularia kusanoi</name>
    <name type="common">Cochliobolus kusanoi</name>
    <dbReference type="NCBI Taxonomy" id="90978"/>
    <lineage>
        <taxon>Eukaryota</taxon>
        <taxon>Fungi</taxon>
        <taxon>Dikarya</taxon>
        <taxon>Ascomycota</taxon>
        <taxon>Pezizomycotina</taxon>
        <taxon>Dothideomycetes</taxon>
        <taxon>Pleosporomycetidae</taxon>
        <taxon>Pleosporales</taxon>
        <taxon>Pleosporineae</taxon>
        <taxon>Pleosporaceae</taxon>
        <taxon>Curvularia</taxon>
    </lineage>
</organism>
<comment type="caution">
    <text evidence="1">The sequence shown here is derived from an EMBL/GenBank/DDBJ whole genome shotgun (WGS) entry which is preliminary data.</text>
</comment>
<gene>
    <name evidence="1" type="ORF">E8E13_004315</name>
</gene>
<dbReference type="EMBL" id="SWKU01000030">
    <property type="protein sequence ID" value="KAF2995878.1"/>
    <property type="molecule type" value="Genomic_DNA"/>
</dbReference>
<accession>A0A9P4T726</accession>
<evidence type="ECO:0000313" key="2">
    <source>
        <dbReference type="Proteomes" id="UP000801428"/>
    </source>
</evidence>
<proteinExistence type="predicted"/>